<accession>A0A3E5BV79</accession>
<name>A0A3E5BV79_BACUN</name>
<dbReference type="EMBL" id="QRJL01000002">
    <property type="protein sequence ID" value="RHH33642.1"/>
    <property type="molecule type" value="Genomic_DNA"/>
</dbReference>
<protein>
    <submittedName>
        <fullName evidence="2">Uncharacterized protein</fullName>
    </submittedName>
</protein>
<evidence type="ECO:0000313" key="3">
    <source>
        <dbReference type="Proteomes" id="UP000260844"/>
    </source>
</evidence>
<comment type="caution">
    <text evidence="2">The sequence shown here is derived from an EMBL/GenBank/DDBJ whole genome shotgun (WGS) entry which is preliminary data.</text>
</comment>
<dbReference type="EMBL" id="QSPV01000001">
    <property type="protein sequence ID" value="RGJ97029.1"/>
    <property type="molecule type" value="Genomic_DNA"/>
</dbReference>
<evidence type="ECO:0000313" key="4">
    <source>
        <dbReference type="Proteomes" id="UP000283766"/>
    </source>
</evidence>
<proteinExistence type="predicted"/>
<organism evidence="2 4">
    <name type="scientific">Bacteroides uniformis</name>
    <dbReference type="NCBI Taxonomy" id="820"/>
    <lineage>
        <taxon>Bacteria</taxon>
        <taxon>Pseudomonadati</taxon>
        <taxon>Bacteroidota</taxon>
        <taxon>Bacteroidia</taxon>
        <taxon>Bacteroidales</taxon>
        <taxon>Bacteroidaceae</taxon>
        <taxon>Bacteroides</taxon>
    </lineage>
</organism>
<dbReference type="AlphaFoldDB" id="A0A3E5BV79"/>
<gene>
    <name evidence="2" type="ORF">DW216_05710</name>
    <name evidence="1" type="ORF">DXD40_01060</name>
</gene>
<evidence type="ECO:0000313" key="1">
    <source>
        <dbReference type="EMBL" id="RGJ97029.1"/>
    </source>
</evidence>
<evidence type="ECO:0000313" key="2">
    <source>
        <dbReference type="EMBL" id="RHH33642.1"/>
    </source>
</evidence>
<reference evidence="3 4" key="1">
    <citation type="submission" date="2018-08" db="EMBL/GenBank/DDBJ databases">
        <title>A genome reference for cultivated species of the human gut microbiota.</title>
        <authorList>
            <person name="Zou Y."/>
            <person name="Xue W."/>
            <person name="Luo G."/>
        </authorList>
    </citation>
    <scope>NUCLEOTIDE SEQUENCE [LARGE SCALE GENOMIC DNA]</scope>
    <source>
        <strain evidence="2 4">AM18-14LB</strain>
        <strain evidence="1 3">TM04-30</strain>
    </source>
</reference>
<dbReference type="Proteomes" id="UP000283766">
    <property type="component" value="Unassembled WGS sequence"/>
</dbReference>
<sequence>MLIFDSKTLLSGGSKVRYAIAGHMGKRFVAASDFFICDKITSNVFDMQEKNGEITLNCCSNSAIFILPR</sequence>
<dbReference type="Proteomes" id="UP000260844">
    <property type="component" value="Unassembled WGS sequence"/>
</dbReference>